<feature type="binding site" evidence="7">
    <location>
        <begin position="38"/>
        <end position="39"/>
    </location>
    <ligand>
        <name>substrate</name>
    </ligand>
</feature>
<dbReference type="GO" id="GO:0071555">
    <property type="term" value="P:cell wall organization"/>
    <property type="evidence" value="ECO:0007669"/>
    <property type="project" value="UniProtKB-KW"/>
</dbReference>
<dbReference type="NCBIfam" id="TIGR00067">
    <property type="entry name" value="glut_race"/>
    <property type="match status" value="1"/>
</dbReference>
<evidence type="ECO:0000256" key="4">
    <source>
        <dbReference type="ARBA" id="ARBA00022984"/>
    </source>
</evidence>
<organism evidence="8 9">
    <name type="scientific">Pseudogulbenkiania ferrooxidans 2002</name>
    <dbReference type="NCBI Taxonomy" id="279714"/>
    <lineage>
        <taxon>Bacteria</taxon>
        <taxon>Pseudomonadati</taxon>
        <taxon>Pseudomonadota</taxon>
        <taxon>Betaproteobacteria</taxon>
        <taxon>Neisseriales</taxon>
        <taxon>Chromobacteriaceae</taxon>
        <taxon>Pseudogulbenkiania</taxon>
    </lineage>
</organism>
<dbReference type="HAMAP" id="MF_00258">
    <property type="entry name" value="Glu_racemase"/>
    <property type="match status" value="1"/>
</dbReference>
<proteinExistence type="inferred from homology"/>
<keyword evidence="6 7" id="KW-0961">Cell wall biogenesis/degradation</keyword>
<evidence type="ECO:0000256" key="5">
    <source>
        <dbReference type="ARBA" id="ARBA00023235"/>
    </source>
</evidence>
<feature type="active site" description="Proton donor/acceptor" evidence="7">
    <location>
        <position position="180"/>
    </location>
</feature>
<dbReference type="GO" id="GO:0008360">
    <property type="term" value="P:regulation of cell shape"/>
    <property type="evidence" value="ECO:0007669"/>
    <property type="project" value="UniProtKB-KW"/>
</dbReference>
<keyword evidence="9" id="KW-1185">Reference proteome</keyword>
<dbReference type="GO" id="GO:0009252">
    <property type="term" value="P:peptidoglycan biosynthetic process"/>
    <property type="evidence" value="ECO:0007669"/>
    <property type="project" value="UniProtKB-UniRule"/>
</dbReference>
<dbReference type="PANTHER" id="PTHR21198">
    <property type="entry name" value="GLUTAMATE RACEMASE"/>
    <property type="match status" value="1"/>
</dbReference>
<keyword evidence="4 7" id="KW-0573">Peptidoglycan synthesis</keyword>
<feature type="active site" description="Proton donor/acceptor" evidence="7">
    <location>
        <position position="69"/>
    </location>
</feature>
<dbReference type="Proteomes" id="UP000003165">
    <property type="component" value="Unassembled WGS sequence"/>
</dbReference>
<dbReference type="InterPro" id="IPR004391">
    <property type="entry name" value="Glu_race"/>
</dbReference>
<evidence type="ECO:0000256" key="1">
    <source>
        <dbReference type="ARBA" id="ARBA00001602"/>
    </source>
</evidence>
<sequence length="266" mass="29207">MIGMFDSGLGGLSVWRELTRLLPQEPVIYLADRAYCPYGGRSHEDILARSEKITRYLVEQGARLIVIACNTATSAAARELRRRHPELPIVGMEPAVKPAALHSRSGQIAVLATRATLKGDKFLELKAQYDDSVDILPLPGDGFVELVENGDLASEQAQRVVERQLQPLRAHTVDQVVLGCTHYPFLSPLIERALPAGVKLIDPARAVSLQAERLLQRHGLSSPPGTVPAHRFVTTGEAPGMRHFLRQVLGHHAEVDTVDLDRIPAH</sequence>
<feature type="binding site" evidence="7">
    <location>
        <begin position="181"/>
        <end position="182"/>
    </location>
    <ligand>
        <name>substrate</name>
    </ligand>
</feature>
<feature type="binding site" evidence="7">
    <location>
        <begin position="70"/>
        <end position="71"/>
    </location>
    <ligand>
        <name>substrate</name>
    </ligand>
</feature>
<dbReference type="InterPro" id="IPR033134">
    <property type="entry name" value="Asp/Glu_racemase_AS_2"/>
</dbReference>
<evidence type="ECO:0000313" key="9">
    <source>
        <dbReference type="Proteomes" id="UP000003165"/>
    </source>
</evidence>
<dbReference type="Gene3D" id="3.40.50.1860">
    <property type="match status" value="2"/>
</dbReference>
<feature type="binding site" evidence="7">
    <location>
        <begin position="6"/>
        <end position="7"/>
    </location>
    <ligand>
        <name>substrate</name>
    </ligand>
</feature>
<dbReference type="UniPathway" id="UPA00219"/>
<dbReference type="EMBL" id="ACIS01000005">
    <property type="protein sequence ID" value="EEG08671.1"/>
    <property type="molecule type" value="Genomic_DNA"/>
</dbReference>
<dbReference type="eggNOG" id="COG0796">
    <property type="taxonomic scope" value="Bacteria"/>
</dbReference>
<gene>
    <name evidence="7" type="primary">murI</name>
    <name evidence="8" type="ORF">FuraDRAFT_2179</name>
</gene>
<comment type="pathway">
    <text evidence="7">Cell wall biogenesis; peptidoglycan biosynthesis.</text>
</comment>
<dbReference type="PANTHER" id="PTHR21198:SF2">
    <property type="entry name" value="GLUTAMATE RACEMASE"/>
    <property type="match status" value="1"/>
</dbReference>
<dbReference type="PROSITE" id="PS00923">
    <property type="entry name" value="ASP_GLU_RACEMASE_1"/>
    <property type="match status" value="1"/>
</dbReference>
<keyword evidence="3 7" id="KW-0133">Cell shape</keyword>
<dbReference type="Pfam" id="PF01177">
    <property type="entry name" value="Asp_Glu_race"/>
    <property type="match status" value="1"/>
</dbReference>
<accession>B9Z494</accession>
<protein>
    <recommendedName>
        <fullName evidence="2 7">Glutamate racemase</fullName>
        <ecNumber evidence="2 7">5.1.1.3</ecNumber>
    </recommendedName>
</protein>
<dbReference type="SUPFAM" id="SSF53681">
    <property type="entry name" value="Aspartate/glutamate racemase"/>
    <property type="match status" value="2"/>
</dbReference>
<dbReference type="InterPro" id="IPR018187">
    <property type="entry name" value="Asp/Glu_racemase_AS_1"/>
</dbReference>
<evidence type="ECO:0000256" key="2">
    <source>
        <dbReference type="ARBA" id="ARBA00013090"/>
    </source>
</evidence>
<comment type="function">
    <text evidence="7">Provides the (R)-glutamate required for cell wall biosynthesis.</text>
</comment>
<evidence type="ECO:0000256" key="3">
    <source>
        <dbReference type="ARBA" id="ARBA00022960"/>
    </source>
</evidence>
<dbReference type="InterPro" id="IPR015942">
    <property type="entry name" value="Asp/Glu/hydantoin_racemase"/>
</dbReference>
<keyword evidence="5 7" id="KW-0413">Isomerase</keyword>
<dbReference type="FunFam" id="3.40.50.1860:FF:000001">
    <property type="entry name" value="Glutamate racemase"/>
    <property type="match status" value="1"/>
</dbReference>
<name>B9Z494_9NEIS</name>
<dbReference type="AlphaFoldDB" id="B9Z494"/>
<evidence type="ECO:0000313" key="8">
    <source>
        <dbReference type="EMBL" id="EEG08671.1"/>
    </source>
</evidence>
<evidence type="ECO:0000256" key="7">
    <source>
        <dbReference type="HAMAP-Rule" id="MF_00258"/>
    </source>
</evidence>
<reference evidence="8 9" key="1">
    <citation type="submission" date="2009-02" db="EMBL/GenBank/DDBJ databases">
        <title>Sequencing of the draft genome and assembly of Lutiella nitroferrum 2002.</title>
        <authorList>
            <consortium name="US DOE Joint Genome Institute (JGI-PGF)"/>
            <person name="Lucas S."/>
            <person name="Copeland A."/>
            <person name="Lapidus A."/>
            <person name="Glavina del Rio T."/>
            <person name="Tice H."/>
            <person name="Bruce D."/>
            <person name="Goodwin L."/>
            <person name="Pitluck S."/>
            <person name="Larimer F."/>
            <person name="Land M.L."/>
            <person name="Hauser L."/>
            <person name="Coates J.D."/>
        </authorList>
    </citation>
    <scope>NUCLEOTIDE SEQUENCE [LARGE SCALE GENOMIC DNA]</scope>
    <source>
        <strain evidence="8 9">2002</strain>
    </source>
</reference>
<comment type="similarity">
    <text evidence="7">Belongs to the aspartate/glutamate racemases family.</text>
</comment>
<evidence type="ECO:0000256" key="6">
    <source>
        <dbReference type="ARBA" id="ARBA00023316"/>
    </source>
</evidence>
<dbReference type="GO" id="GO:0008881">
    <property type="term" value="F:glutamate racemase activity"/>
    <property type="evidence" value="ECO:0007669"/>
    <property type="project" value="UniProtKB-UniRule"/>
</dbReference>
<comment type="caution">
    <text evidence="8">The sequence shown here is derived from an EMBL/GenBank/DDBJ whole genome shotgun (WGS) entry which is preliminary data.</text>
</comment>
<dbReference type="InterPro" id="IPR001920">
    <property type="entry name" value="Asp/Glu_race"/>
</dbReference>
<dbReference type="PROSITE" id="PS00924">
    <property type="entry name" value="ASP_GLU_RACEMASE_2"/>
    <property type="match status" value="1"/>
</dbReference>
<dbReference type="EC" id="5.1.1.3" evidence="2 7"/>
<comment type="catalytic activity">
    <reaction evidence="1 7">
        <text>L-glutamate = D-glutamate</text>
        <dbReference type="Rhea" id="RHEA:12813"/>
        <dbReference type="ChEBI" id="CHEBI:29985"/>
        <dbReference type="ChEBI" id="CHEBI:29986"/>
        <dbReference type="EC" id="5.1.1.3"/>
    </reaction>
</comment>